<reference evidence="3" key="1">
    <citation type="submission" date="2019-11" db="EMBL/GenBank/DDBJ databases">
        <authorList>
            <person name="Feng L."/>
        </authorList>
    </citation>
    <scope>NUCLEOTIDE SEQUENCE</scope>
    <source>
        <strain evidence="3">ElentaLFYP107</strain>
    </source>
</reference>
<name>A0A6N3AD41_EGGLN</name>
<feature type="region of interest" description="Disordered" evidence="1">
    <location>
        <begin position="77"/>
        <end position="106"/>
    </location>
</feature>
<sequence length="106" mass="11869">MTCTYGELSKLGFGFMRLPTVEVDGEKVIDIELVKEMADLFMDAGFTYFDTARGYHGGKSEAALRERGAHETVRRLRPVELPAREEGSGSHPRPGLFHPRQGRCAR</sequence>
<dbReference type="Gene3D" id="3.20.20.100">
    <property type="entry name" value="NADP-dependent oxidoreductase domain"/>
    <property type="match status" value="1"/>
</dbReference>
<accession>A0A6N3AD41</accession>
<dbReference type="InterPro" id="IPR036812">
    <property type="entry name" value="NAD(P)_OxRdtase_dom_sf"/>
</dbReference>
<dbReference type="RefSeq" id="WP_227111469.1">
    <property type="nucleotide sequence ID" value="NZ_CACRTT010000008.1"/>
</dbReference>
<feature type="domain" description="NADP-dependent oxidoreductase" evidence="2">
    <location>
        <begin position="10"/>
        <end position="67"/>
    </location>
</feature>
<dbReference type="AlphaFoldDB" id="A0A6N3AD41"/>
<protein>
    <submittedName>
        <fullName evidence="3">Aldo/keto reductase family protein</fullName>
    </submittedName>
</protein>
<evidence type="ECO:0000259" key="2">
    <source>
        <dbReference type="Pfam" id="PF00248"/>
    </source>
</evidence>
<evidence type="ECO:0000313" key="3">
    <source>
        <dbReference type="EMBL" id="VYT87500.1"/>
    </source>
</evidence>
<organism evidence="3">
    <name type="scientific">Eggerthella lenta</name>
    <name type="common">Eubacterium lentum</name>
    <dbReference type="NCBI Taxonomy" id="84112"/>
    <lineage>
        <taxon>Bacteria</taxon>
        <taxon>Bacillati</taxon>
        <taxon>Actinomycetota</taxon>
        <taxon>Coriobacteriia</taxon>
        <taxon>Eggerthellales</taxon>
        <taxon>Eggerthellaceae</taxon>
        <taxon>Eggerthella</taxon>
    </lineage>
</organism>
<proteinExistence type="predicted"/>
<evidence type="ECO:0000256" key="1">
    <source>
        <dbReference type="SAM" id="MobiDB-lite"/>
    </source>
</evidence>
<gene>
    <name evidence="3" type="ORF">ELLFYP107_01772</name>
</gene>
<feature type="compositionally biased region" description="Basic and acidic residues" evidence="1">
    <location>
        <begin position="77"/>
        <end position="88"/>
    </location>
</feature>
<dbReference type="InterPro" id="IPR023210">
    <property type="entry name" value="NADP_OxRdtase_dom"/>
</dbReference>
<dbReference type="SUPFAM" id="SSF51430">
    <property type="entry name" value="NAD(P)-linked oxidoreductase"/>
    <property type="match status" value="1"/>
</dbReference>
<dbReference type="EMBL" id="CACRTT010000008">
    <property type="protein sequence ID" value="VYT87500.1"/>
    <property type="molecule type" value="Genomic_DNA"/>
</dbReference>
<dbReference type="Pfam" id="PF00248">
    <property type="entry name" value="Aldo_ket_red"/>
    <property type="match status" value="1"/>
</dbReference>